<dbReference type="GO" id="GO:0046873">
    <property type="term" value="F:metal ion transmembrane transporter activity"/>
    <property type="evidence" value="ECO:0007669"/>
    <property type="project" value="InterPro"/>
</dbReference>
<feature type="transmembrane region" description="Helical" evidence="7">
    <location>
        <begin position="197"/>
        <end position="218"/>
    </location>
</feature>
<protein>
    <recommendedName>
        <fullName evidence="10">Zinc/iron permease</fullName>
    </recommendedName>
</protein>
<dbReference type="VEuPathDB" id="FungiDB:SCHCODRAFT_02615944"/>
<dbReference type="HOGENOM" id="CLU_028824_2_0_1"/>
<dbReference type="InParanoid" id="D8PXA1"/>
<keyword evidence="3 7" id="KW-0812">Transmembrane</keyword>
<evidence type="ECO:0000313" key="8">
    <source>
        <dbReference type="EMBL" id="EFI99634.1"/>
    </source>
</evidence>
<keyword evidence="4 7" id="KW-1133">Transmembrane helix</keyword>
<evidence type="ECO:0000256" key="7">
    <source>
        <dbReference type="SAM" id="Phobius"/>
    </source>
</evidence>
<dbReference type="KEGG" id="scm:SCHCO_02615944"/>
<evidence type="ECO:0000256" key="5">
    <source>
        <dbReference type="ARBA" id="ARBA00023034"/>
    </source>
</evidence>
<dbReference type="EMBL" id="GL377304">
    <property type="protein sequence ID" value="EFI99634.1"/>
    <property type="molecule type" value="Genomic_DNA"/>
</dbReference>
<feature type="transmembrane region" description="Helical" evidence="7">
    <location>
        <begin position="258"/>
        <end position="279"/>
    </location>
</feature>
<evidence type="ECO:0000256" key="1">
    <source>
        <dbReference type="ARBA" id="ARBA00004127"/>
    </source>
</evidence>
<dbReference type="InterPro" id="IPR003689">
    <property type="entry name" value="ZIP"/>
</dbReference>
<name>D8PXA1_SCHCM</name>
<reference evidence="8 9" key="1">
    <citation type="journal article" date="2010" name="Nat. Biotechnol.">
        <title>Genome sequence of the model mushroom Schizophyllum commune.</title>
        <authorList>
            <person name="Ohm R.A."/>
            <person name="de Jong J.F."/>
            <person name="Lugones L.G."/>
            <person name="Aerts A."/>
            <person name="Kothe E."/>
            <person name="Stajich J.E."/>
            <person name="de Vries R.P."/>
            <person name="Record E."/>
            <person name="Levasseur A."/>
            <person name="Baker S.E."/>
            <person name="Bartholomew K.A."/>
            <person name="Coutinho P.M."/>
            <person name="Erdmann S."/>
            <person name="Fowler T.J."/>
            <person name="Gathman A.C."/>
            <person name="Lombard V."/>
            <person name="Henrissat B."/>
            <person name="Knabe N."/>
            <person name="Kuees U."/>
            <person name="Lilly W.W."/>
            <person name="Lindquist E."/>
            <person name="Lucas S."/>
            <person name="Magnuson J.K."/>
            <person name="Piumi F."/>
            <person name="Raudaskoski M."/>
            <person name="Salamov A."/>
            <person name="Schmutz J."/>
            <person name="Schwarze F.W.M.R."/>
            <person name="vanKuyk P.A."/>
            <person name="Horton J.S."/>
            <person name="Grigoriev I.V."/>
            <person name="Woesten H.A.B."/>
        </authorList>
    </citation>
    <scope>NUCLEOTIDE SEQUENCE [LARGE SCALE GENOMIC DNA]</scope>
    <source>
        <strain evidence="9">H4-8 / FGSC 9210</strain>
    </source>
</reference>
<feature type="transmembrane region" description="Helical" evidence="7">
    <location>
        <begin position="158"/>
        <end position="185"/>
    </location>
</feature>
<feature type="transmembrane region" description="Helical" evidence="7">
    <location>
        <begin position="32"/>
        <end position="52"/>
    </location>
</feature>
<dbReference type="AlphaFoldDB" id="D8PXA1"/>
<dbReference type="Pfam" id="PF02535">
    <property type="entry name" value="Zip"/>
    <property type="match status" value="1"/>
</dbReference>
<keyword evidence="5" id="KW-0333">Golgi apparatus</keyword>
<dbReference type="GO" id="GO:0000139">
    <property type="term" value="C:Golgi membrane"/>
    <property type="evidence" value="ECO:0007669"/>
    <property type="project" value="UniProtKB-SubCell"/>
</dbReference>
<dbReference type="eggNOG" id="KOG3907">
    <property type="taxonomic scope" value="Eukaryota"/>
</dbReference>
<proteinExistence type="predicted"/>
<keyword evidence="9" id="KW-1185">Reference proteome</keyword>
<dbReference type="OMA" id="DDFPSIC"/>
<feature type="transmembrane region" description="Helical" evidence="7">
    <location>
        <begin position="6"/>
        <end position="25"/>
    </location>
</feature>
<dbReference type="STRING" id="578458.D8PXA1"/>
<dbReference type="OrthoDB" id="19859at2759"/>
<evidence type="ECO:0000256" key="6">
    <source>
        <dbReference type="ARBA" id="ARBA00023136"/>
    </source>
</evidence>
<keyword evidence="6 7" id="KW-0472">Membrane</keyword>
<dbReference type="InterPro" id="IPR045891">
    <property type="entry name" value="ZIP9"/>
</dbReference>
<sequence>MLGVLIMSALLGAASFGCGMLPLAFTFSRTHLAWLSTLGAGLLLGTALGVTIPEGIETILEAPPKDPTSEPPVNTIALALLGGFVVMLAAEQLLHAHAPSAPRIEFDAELSELEGAAPRHGVAGEQAQRAVPLTLGLAVHALADGLALGAAARDDDGGLGWIVFLALLVHKAPTALALTTSLLATSSLTREQCRTHLAVFSAATPAGAIAAYALFAFLGTGQAWVGATLLFSGGTFLYVATVLQPVTQEQSADGGPAGVTRVLVIALGMFTPWVIGHIIGHEH</sequence>
<dbReference type="GO" id="GO:0006829">
    <property type="term" value="P:zinc ion transport"/>
    <property type="evidence" value="ECO:0007669"/>
    <property type="project" value="InterPro"/>
</dbReference>
<evidence type="ECO:0000256" key="3">
    <source>
        <dbReference type="ARBA" id="ARBA00022692"/>
    </source>
</evidence>
<dbReference type="Proteomes" id="UP000007431">
    <property type="component" value="Unassembled WGS sequence"/>
</dbReference>
<gene>
    <name evidence="8" type="ORF">SCHCODRAFT_14977</name>
</gene>
<dbReference type="PANTHER" id="PTHR16133">
    <property type="entry name" value="SOLUTE CARRIER FAMILY 39 ZINC TRANSPORTER , MEMBER 9-RELATED"/>
    <property type="match status" value="1"/>
</dbReference>
<feature type="transmembrane region" description="Helical" evidence="7">
    <location>
        <begin position="72"/>
        <end position="90"/>
    </location>
</feature>
<accession>D8PXA1</accession>
<comment type="subcellular location">
    <subcellularLocation>
        <location evidence="1">Endomembrane system</location>
        <topology evidence="1">Multi-pass membrane protein</topology>
    </subcellularLocation>
    <subcellularLocation>
        <location evidence="2">Golgi apparatus membrane</location>
    </subcellularLocation>
</comment>
<evidence type="ECO:0008006" key="10">
    <source>
        <dbReference type="Google" id="ProtNLM"/>
    </source>
</evidence>
<evidence type="ECO:0000313" key="9">
    <source>
        <dbReference type="Proteomes" id="UP000007431"/>
    </source>
</evidence>
<feature type="transmembrane region" description="Helical" evidence="7">
    <location>
        <begin position="130"/>
        <end position="152"/>
    </location>
</feature>
<evidence type="ECO:0000256" key="4">
    <source>
        <dbReference type="ARBA" id="ARBA00022989"/>
    </source>
</evidence>
<dbReference type="GeneID" id="9586511"/>
<organism evidence="9">
    <name type="scientific">Schizophyllum commune (strain H4-8 / FGSC 9210)</name>
    <name type="common">Split gill fungus</name>
    <dbReference type="NCBI Taxonomy" id="578458"/>
    <lineage>
        <taxon>Eukaryota</taxon>
        <taxon>Fungi</taxon>
        <taxon>Dikarya</taxon>
        <taxon>Basidiomycota</taxon>
        <taxon>Agaricomycotina</taxon>
        <taxon>Agaricomycetes</taxon>
        <taxon>Agaricomycetidae</taxon>
        <taxon>Agaricales</taxon>
        <taxon>Schizophyllaceae</taxon>
        <taxon>Schizophyllum</taxon>
    </lineage>
</organism>
<evidence type="ECO:0000256" key="2">
    <source>
        <dbReference type="ARBA" id="ARBA00004394"/>
    </source>
</evidence>
<dbReference type="PANTHER" id="PTHR16133:SF0">
    <property type="entry name" value="ZINC_IRON REGULATED TRANSPORTER-RELATED PROTEIN 102B, ISOFORM E"/>
    <property type="match status" value="1"/>
</dbReference>
<feature type="transmembrane region" description="Helical" evidence="7">
    <location>
        <begin position="224"/>
        <end position="246"/>
    </location>
</feature>